<gene>
    <name evidence="1" type="ORF">TVAG_470050</name>
</gene>
<dbReference type="SUPFAM" id="SSF56112">
    <property type="entry name" value="Protein kinase-like (PK-like)"/>
    <property type="match status" value="1"/>
</dbReference>
<dbReference type="OrthoDB" id="4062651at2759"/>
<dbReference type="RefSeq" id="XP_001309770.1">
    <property type="nucleotide sequence ID" value="XM_001309769.1"/>
</dbReference>
<dbReference type="Gene3D" id="3.30.200.20">
    <property type="entry name" value="Phosphorylase Kinase, domain 1"/>
    <property type="match status" value="1"/>
</dbReference>
<accession>A2FE12</accession>
<dbReference type="EMBL" id="DS113741">
    <property type="protein sequence ID" value="EAX96840.1"/>
    <property type="molecule type" value="Genomic_DNA"/>
</dbReference>
<dbReference type="STRING" id="5722.A2FE12"/>
<dbReference type="InterPro" id="IPR011009">
    <property type="entry name" value="Kinase-like_dom_sf"/>
</dbReference>
<dbReference type="InParanoid" id="A2FE12"/>
<evidence type="ECO:0000313" key="1">
    <source>
        <dbReference type="EMBL" id="EAX96840.1"/>
    </source>
</evidence>
<organism evidence="1 2">
    <name type="scientific">Trichomonas vaginalis (strain ATCC PRA-98 / G3)</name>
    <dbReference type="NCBI Taxonomy" id="412133"/>
    <lineage>
        <taxon>Eukaryota</taxon>
        <taxon>Metamonada</taxon>
        <taxon>Parabasalia</taxon>
        <taxon>Trichomonadida</taxon>
        <taxon>Trichomonadidae</taxon>
        <taxon>Trichomonas</taxon>
    </lineage>
</organism>
<dbReference type="SMR" id="A2FE12"/>
<protein>
    <submittedName>
        <fullName evidence="1">Uncharacterized protein</fullName>
    </submittedName>
</protein>
<proteinExistence type="predicted"/>
<dbReference type="VEuPathDB" id="TrichDB:TVAGG3_0553570"/>
<dbReference type="InterPro" id="IPR050588">
    <property type="entry name" value="WNK_Ser-Thr_kinase"/>
</dbReference>
<dbReference type="PANTHER" id="PTHR13902">
    <property type="entry name" value="SERINE/THREONINE-PROTEIN KINASE WNK WITH NO LYSINE -RELATED"/>
    <property type="match status" value="1"/>
</dbReference>
<dbReference type="Proteomes" id="UP000001542">
    <property type="component" value="Unassembled WGS sequence"/>
</dbReference>
<name>A2FE12_TRIV3</name>
<dbReference type="AlphaFoldDB" id="A2FE12"/>
<dbReference type="VEuPathDB" id="TrichDB:TVAG_470050"/>
<keyword evidence="2" id="KW-1185">Reference proteome</keyword>
<evidence type="ECO:0000313" key="2">
    <source>
        <dbReference type="Proteomes" id="UP000001542"/>
    </source>
</evidence>
<dbReference type="KEGG" id="tva:4754616"/>
<reference evidence="1" key="2">
    <citation type="journal article" date="2007" name="Science">
        <title>Draft genome sequence of the sexually transmitted pathogen Trichomonas vaginalis.</title>
        <authorList>
            <person name="Carlton J.M."/>
            <person name="Hirt R.P."/>
            <person name="Silva J.C."/>
            <person name="Delcher A.L."/>
            <person name="Schatz M."/>
            <person name="Zhao Q."/>
            <person name="Wortman J.R."/>
            <person name="Bidwell S.L."/>
            <person name="Alsmark U.C.M."/>
            <person name="Besteiro S."/>
            <person name="Sicheritz-Ponten T."/>
            <person name="Noel C.J."/>
            <person name="Dacks J.B."/>
            <person name="Foster P.G."/>
            <person name="Simillion C."/>
            <person name="Van de Peer Y."/>
            <person name="Miranda-Saavedra D."/>
            <person name="Barton G.J."/>
            <person name="Westrop G.D."/>
            <person name="Mueller S."/>
            <person name="Dessi D."/>
            <person name="Fiori P.L."/>
            <person name="Ren Q."/>
            <person name="Paulsen I."/>
            <person name="Zhang H."/>
            <person name="Bastida-Corcuera F.D."/>
            <person name="Simoes-Barbosa A."/>
            <person name="Brown M.T."/>
            <person name="Hayes R.D."/>
            <person name="Mukherjee M."/>
            <person name="Okumura C.Y."/>
            <person name="Schneider R."/>
            <person name="Smith A.J."/>
            <person name="Vanacova S."/>
            <person name="Villalvazo M."/>
            <person name="Haas B.J."/>
            <person name="Pertea M."/>
            <person name="Feldblyum T.V."/>
            <person name="Utterback T.R."/>
            <person name="Shu C.L."/>
            <person name="Osoegawa K."/>
            <person name="de Jong P.J."/>
            <person name="Hrdy I."/>
            <person name="Horvathova L."/>
            <person name="Zubacova Z."/>
            <person name="Dolezal P."/>
            <person name="Malik S.B."/>
            <person name="Logsdon J.M. Jr."/>
            <person name="Henze K."/>
            <person name="Gupta A."/>
            <person name="Wang C.C."/>
            <person name="Dunne R.L."/>
            <person name="Upcroft J.A."/>
            <person name="Upcroft P."/>
            <person name="White O."/>
            <person name="Salzberg S.L."/>
            <person name="Tang P."/>
            <person name="Chiu C.-H."/>
            <person name="Lee Y.-S."/>
            <person name="Embley T.M."/>
            <person name="Coombs G.H."/>
            <person name="Mottram J.C."/>
            <person name="Tachezy J."/>
            <person name="Fraser-Liggett C.M."/>
            <person name="Johnson P.J."/>
        </authorList>
    </citation>
    <scope>NUCLEOTIDE SEQUENCE [LARGE SCALE GENOMIC DNA]</scope>
    <source>
        <strain evidence="1">G3</strain>
    </source>
</reference>
<sequence>MLARSNKNADPTGRFEKLDTLLTCHTNVVSYKAYDRETGMEVSWFEVNVIDYTPTQRQQLLVTAARFMNLRCKEILAVLHYWEDFENNIFYFVTETINTSSIANMIVDFGPKLKPKLIAK</sequence>
<reference evidence="1" key="1">
    <citation type="submission" date="2006-10" db="EMBL/GenBank/DDBJ databases">
        <authorList>
            <person name="Amadeo P."/>
            <person name="Zhao Q."/>
            <person name="Wortman J."/>
            <person name="Fraser-Liggett C."/>
            <person name="Carlton J."/>
        </authorList>
    </citation>
    <scope>NUCLEOTIDE SEQUENCE</scope>
    <source>
        <strain evidence="1">G3</strain>
    </source>
</reference>